<reference evidence="3 4" key="1">
    <citation type="submission" date="2017-03" db="EMBL/GenBank/DDBJ databases">
        <authorList>
            <person name="Afonso C.L."/>
            <person name="Miller P.J."/>
            <person name="Scott M.A."/>
            <person name="Spackman E."/>
            <person name="Goraichik I."/>
            <person name="Dimitrov K.M."/>
            <person name="Suarez D.L."/>
            <person name="Swayne D.E."/>
        </authorList>
    </citation>
    <scope>NUCLEOTIDE SEQUENCE [LARGE SCALE GENOMIC DNA]</scope>
    <source>
        <strain evidence="3">SB41UT1</strain>
    </source>
</reference>
<feature type="compositionally biased region" description="Polar residues" evidence="2">
    <location>
        <begin position="66"/>
        <end position="76"/>
    </location>
</feature>
<gene>
    <name evidence="3" type="ORF">EHSB41UT_00146</name>
</gene>
<protein>
    <submittedName>
        <fullName evidence="3">Uncharacterized protein</fullName>
    </submittedName>
</protein>
<feature type="coiled-coil region" evidence="1">
    <location>
        <begin position="423"/>
        <end position="450"/>
    </location>
</feature>
<organism evidence="3 4">
    <name type="scientific">Parendozoicomonas haliclonae</name>
    <dbReference type="NCBI Taxonomy" id="1960125"/>
    <lineage>
        <taxon>Bacteria</taxon>
        <taxon>Pseudomonadati</taxon>
        <taxon>Pseudomonadota</taxon>
        <taxon>Gammaproteobacteria</taxon>
        <taxon>Oceanospirillales</taxon>
        <taxon>Endozoicomonadaceae</taxon>
        <taxon>Parendozoicomonas</taxon>
    </lineage>
</organism>
<keyword evidence="4" id="KW-1185">Reference proteome</keyword>
<evidence type="ECO:0000256" key="1">
    <source>
        <dbReference type="SAM" id="Coils"/>
    </source>
</evidence>
<evidence type="ECO:0000256" key="2">
    <source>
        <dbReference type="SAM" id="MobiDB-lite"/>
    </source>
</evidence>
<dbReference type="AlphaFoldDB" id="A0A1X7ADW7"/>
<dbReference type="RefSeq" id="WP_087105918.1">
    <property type="nucleotide sequence ID" value="NZ_FWPT01000001.1"/>
</dbReference>
<feature type="compositionally biased region" description="Low complexity" evidence="2">
    <location>
        <begin position="26"/>
        <end position="39"/>
    </location>
</feature>
<feature type="region of interest" description="Disordered" evidence="2">
    <location>
        <begin position="1"/>
        <end position="98"/>
    </location>
</feature>
<feature type="compositionally biased region" description="Pro residues" evidence="2">
    <location>
        <begin position="79"/>
        <end position="94"/>
    </location>
</feature>
<accession>A0A1X7ADW7</accession>
<keyword evidence="1" id="KW-0175">Coiled coil</keyword>
<proteinExistence type="predicted"/>
<evidence type="ECO:0000313" key="3">
    <source>
        <dbReference type="EMBL" id="SMA32356.1"/>
    </source>
</evidence>
<name>A0A1X7ADW7_9GAMM</name>
<sequence length="516" mass="57560">MSMQVPGGGGIRPLQPPTTQPPISRPGQQPAQPQVDQPPATGGRAGPQLHGINQFSSEPVSPELAQMNSWLQSHQQAAPPAPPLPRSHPPMPPMHPHETMAMQGMDHMARDLGIPPAAAHDFGRGIDQDRSRLMSLADQIGIPREQAMDFLKGMQRTGRQMDIPPDRMQAMMEHRSSETDTRLMEVMREEAGQLGIPPRRFMAMGNALMNNDKAFYMQLGQRAGLQPDQLEQLEGKIRMTFEQLEARPGIGGEKVMRMAMDDQIKTRVANAGKKLGIPPQESLRLAFTFIEEGAEGMKRFAAELKLANKADAFLQSLEQIKAQAPKEVVHRGIESFRDVKEQRHMAHQLGIDGKPMDWRTSGSDNQKPGFAFMRPMARMMRAVGDQDFNNIRHHKMEQLMEHNKKELQKFDDGKSALFSPELKAKAQQKADHLQEQNKALLSEFKKMEDAGTTPPPSKSVKIELAEQVDHLKQRIAYLTKLSSSMGDEGPMVHGPVIEDMKKNLDVAQNKLKALQG</sequence>
<dbReference type="Proteomes" id="UP000196573">
    <property type="component" value="Unassembled WGS sequence"/>
</dbReference>
<dbReference type="EMBL" id="FWPT01000001">
    <property type="protein sequence ID" value="SMA32356.1"/>
    <property type="molecule type" value="Genomic_DNA"/>
</dbReference>
<evidence type="ECO:0000313" key="4">
    <source>
        <dbReference type="Proteomes" id="UP000196573"/>
    </source>
</evidence>
<feature type="compositionally biased region" description="Pro residues" evidence="2">
    <location>
        <begin position="14"/>
        <end position="24"/>
    </location>
</feature>
<feature type="compositionally biased region" description="Gly residues" evidence="2">
    <location>
        <begin position="1"/>
        <end position="11"/>
    </location>
</feature>